<organism evidence="5 6">
    <name type="scientific">Candidatus Kerfeldbacteria bacterium RIFCSPLOWO2_01_FULL_48_11</name>
    <dbReference type="NCBI Taxonomy" id="1798543"/>
    <lineage>
        <taxon>Bacteria</taxon>
        <taxon>Candidatus Kerfeldiibacteriota</taxon>
    </lineage>
</organism>
<evidence type="ECO:0000259" key="4">
    <source>
        <dbReference type="SMART" id="SM00984"/>
    </source>
</evidence>
<evidence type="ECO:0000313" key="6">
    <source>
        <dbReference type="Proteomes" id="UP000179164"/>
    </source>
</evidence>
<keyword evidence="1" id="KW-0560">Oxidoreductase</keyword>
<proteinExistence type="inferred from homology"/>
<dbReference type="InterPro" id="IPR036291">
    <property type="entry name" value="NAD(P)-bd_dom_sf"/>
</dbReference>
<evidence type="ECO:0000313" key="5">
    <source>
        <dbReference type="EMBL" id="OGY85073.1"/>
    </source>
</evidence>
<dbReference type="InterPro" id="IPR014027">
    <property type="entry name" value="UDP-Glc/GDP-Man_DH_C"/>
</dbReference>
<dbReference type="PIRSF" id="PIRSF500136">
    <property type="entry name" value="UDP_ManNAc_DH"/>
    <property type="match status" value="1"/>
</dbReference>
<dbReference type="InterPro" id="IPR014026">
    <property type="entry name" value="UDP-Glc/GDP-Man_DH_dimer"/>
</dbReference>
<gene>
    <name evidence="5" type="ORF">A2898_02850</name>
</gene>
<dbReference type="SMART" id="SM00984">
    <property type="entry name" value="UDPG_MGDP_dh_C"/>
    <property type="match status" value="1"/>
</dbReference>
<feature type="domain" description="UDP-glucose/GDP-mannose dehydrogenase C-terminal" evidence="4">
    <location>
        <begin position="326"/>
        <end position="418"/>
    </location>
</feature>
<comment type="caution">
    <text evidence="5">The sequence shown here is derived from an EMBL/GenBank/DDBJ whole genome shotgun (WGS) entry which is preliminary data.</text>
</comment>
<dbReference type="InterPro" id="IPR017476">
    <property type="entry name" value="UDP-Glc/GDP-Man"/>
</dbReference>
<evidence type="ECO:0000256" key="3">
    <source>
        <dbReference type="PIRNR" id="PIRNR000124"/>
    </source>
</evidence>
<dbReference type="InterPro" id="IPR028359">
    <property type="entry name" value="UDP_ManNAc/GlcNAc_DH"/>
</dbReference>
<reference evidence="5 6" key="1">
    <citation type="journal article" date="2016" name="Nat. Commun.">
        <title>Thousands of microbial genomes shed light on interconnected biogeochemical processes in an aquifer system.</title>
        <authorList>
            <person name="Anantharaman K."/>
            <person name="Brown C.T."/>
            <person name="Hug L.A."/>
            <person name="Sharon I."/>
            <person name="Castelle C.J."/>
            <person name="Probst A.J."/>
            <person name="Thomas B.C."/>
            <person name="Singh A."/>
            <person name="Wilkins M.J."/>
            <person name="Karaoz U."/>
            <person name="Brodie E.L."/>
            <person name="Williams K.H."/>
            <person name="Hubbard S.S."/>
            <person name="Banfield J.F."/>
        </authorList>
    </citation>
    <scope>NUCLEOTIDE SEQUENCE [LARGE SCALE GENOMIC DNA]</scope>
</reference>
<dbReference type="Proteomes" id="UP000179164">
    <property type="component" value="Unassembled WGS sequence"/>
</dbReference>
<dbReference type="InterPro" id="IPR036220">
    <property type="entry name" value="UDP-Glc/GDP-Man_DH_C_sf"/>
</dbReference>
<evidence type="ECO:0000256" key="2">
    <source>
        <dbReference type="ARBA" id="ARBA00023027"/>
    </source>
</evidence>
<name>A0A1G2B781_9BACT</name>
<dbReference type="SUPFAM" id="SSF51735">
    <property type="entry name" value="NAD(P)-binding Rossmann-fold domains"/>
    <property type="match status" value="1"/>
</dbReference>
<dbReference type="SUPFAM" id="SSF52413">
    <property type="entry name" value="UDP-glucose/GDP-mannose dehydrogenase C-terminal domain"/>
    <property type="match status" value="1"/>
</dbReference>
<evidence type="ECO:0000256" key="1">
    <source>
        <dbReference type="ARBA" id="ARBA00023002"/>
    </source>
</evidence>
<dbReference type="EMBL" id="MHKE01000002">
    <property type="protein sequence ID" value="OGY85073.1"/>
    <property type="molecule type" value="Genomic_DNA"/>
</dbReference>
<dbReference type="NCBIfam" id="TIGR03026">
    <property type="entry name" value="NDP-sugDHase"/>
    <property type="match status" value="1"/>
</dbReference>
<dbReference type="InterPro" id="IPR001732">
    <property type="entry name" value="UDP-Glc/GDP-Man_DH_N"/>
</dbReference>
<accession>A0A1G2B781</accession>
<dbReference type="GO" id="GO:0016616">
    <property type="term" value="F:oxidoreductase activity, acting on the CH-OH group of donors, NAD or NADP as acceptor"/>
    <property type="evidence" value="ECO:0007669"/>
    <property type="project" value="InterPro"/>
</dbReference>
<dbReference type="Pfam" id="PF03721">
    <property type="entry name" value="UDPG_MGDP_dh_N"/>
    <property type="match status" value="1"/>
</dbReference>
<dbReference type="PANTHER" id="PTHR43491:SF1">
    <property type="entry name" value="UDP-N-ACETYL-D-MANNOSAMINE DEHYDROGENASE"/>
    <property type="match status" value="1"/>
</dbReference>
<dbReference type="GO" id="GO:0051287">
    <property type="term" value="F:NAD binding"/>
    <property type="evidence" value="ECO:0007669"/>
    <property type="project" value="InterPro"/>
</dbReference>
<dbReference type="InterPro" id="IPR008927">
    <property type="entry name" value="6-PGluconate_DH-like_C_sf"/>
</dbReference>
<dbReference type="PANTHER" id="PTHR43491">
    <property type="entry name" value="UDP-N-ACETYL-D-MANNOSAMINE DEHYDROGENASE"/>
    <property type="match status" value="1"/>
</dbReference>
<dbReference type="GO" id="GO:0000271">
    <property type="term" value="P:polysaccharide biosynthetic process"/>
    <property type="evidence" value="ECO:0007669"/>
    <property type="project" value="InterPro"/>
</dbReference>
<dbReference type="Gene3D" id="3.40.50.720">
    <property type="entry name" value="NAD(P)-binding Rossmann-like Domain"/>
    <property type="match status" value="2"/>
</dbReference>
<keyword evidence="2" id="KW-0520">NAD</keyword>
<dbReference type="SUPFAM" id="SSF48179">
    <property type="entry name" value="6-phosphogluconate dehydrogenase C-terminal domain-like"/>
    <property type="match status" value="1"/>
</dbReference>
<sequence>MSIRKSAKKKKNIVAIIGLGYVGLPLAVLCAEKGYRTYGVALDRKKVNMINSGVSPIPGDQELDRLVAKKGIIATIDAGIIRKSDIAIICVPTPVDKFYNPDLGPVKSAATKVAKNMKRGQLVIVESTINPGVCEEVVLPILEKDGKKLGKDFFLAHCPERINPGDPKWNVRNIPRVVGGVTPQCTKRAAIFYRSILEGNVREMKSIKEAEATKIIENSFRDINIAFVNELAKSFDKLGIDVHDVIKGAATKPFAFMAHYPSCGVGGHCIPVDPYYLIERAKQSGFDHRFLRLAREINNSMPAYVVNQLIRILNDIGKPLKGTTVGVLGLSYKPNVGDIRESPSLKIIELLRSFSANVHVYDPYFPQQSTVKTLDALLSKSTAVILATGHKEFVALTAGELKRRGVKVIIDGQNALDREKIIRAGIRYKGIGR</sequence>
<dbReference type="GO" id="GO:0016628">
    <property type="term" value="F:oxidoreductase activity, acting on the CH-CH group of donors, NAD or NADP as acceptor"/>
    <property type="evidence" value="ECO:0007669"/>
    <property type="project" value="InterPro"/>
</dbReference>
<dbReference type="AlphaFoldDB" id="A0A1G2B781"/>
<dbReference type="PIRSF" id="PIRSF000124">
    <property type="entry name" value="UDPglc_GDPman_dh"/>
    <property type="match status" value="1"/>
</dbReference>
<dbReference type="STRING" id="1798543.A2898_02850"/>
<comment type="similarity">
    <text evidence="3">Belongs to the UDP-glucose/GDP-mannose dehydrogenase family.</text>
</comment>
<dbReference type="Pfam" id="PF00984">
    <property type="entry name" value="UDPG_MGDP_dh"/>
    <property type="match status" value="1"/>
</dbReference>
<protein>
    <recommendedName>
        <fullName evidence="4">UDP-glucose/GDP-mannose dehydrogenase C-terminal domain-containing protein</fullName>
    </recommendedName>
</protein>
<dbReference type="Pfam" id="PF03720">
    <property type="entry name" value="UDPG_MGDP_dh_C"/>
    <property type="match status" value="1"/>
</dbReference>